<feature type="transmembrane region" description="Helical" evidence="1">
    <location>
        <begin position="105"/>
        <end position="128"/>
    </location>
</feature>
<comment type="caution">
    <text evidence="2">The sequence shown here is derived from an EMBL/GenBank/DDBJ whole genome shotgun (WGS) entry which is preliminary data.</text>
</comment>
<evidence type="ECO:0000256" key="1">
    <source>
        <dbReference type="SAM" id="Phobius"/>
    </source>
</evidence>
<evidence type="ECO:0000313" key="2">
    <source>
        <dbReference type="EMBL" id="KKZ90915.1"/>
    </source>
</evidence>
<keyword evidence="1" id="KW-0472">Membrane</keyword>
<feature type="transmembrane region" description="Helical" evidence="1">
    <location>
        <begin position="34"/>
        <end position="57"/>
    </location>
</feature>
<dbReference type="RefSeq" id="WP_046960382.1">
    <property type="nucleotide sequence ID" value="NZ_LCYN01000039.1"/>
</dbReference>
<keyword evidence="1" id="KW-1133">Transmembrane helix</keyword>
<keyword evidence="1" id="KW-0812">Transmembrane</keyword>
<feature type="transmembrane region" description="Helical" evidence="1">
    <location>
        <begin position="205"/>
        <end position="227"/>
    </location>
</feature>
<dbReference type="Proteomes" id="UP000035350">
    <property type="component" value="Unassembled WGS sequence"/>
</dbReference>
<gene>
    <name evidence="2" type="ORF">B4147_0278</name>
</gene>
<evidence type="ECO:0008006" key="4">
    <source>
        <dbReference type="Google" id="ProtNLM"/>
    </source>
</evidence>
<reference evidence="3" key="2">
    <citation type="submission" date="2015-04" db="EMBL/GenBank/DDBJ databases">
        <title>Draft Genome Sequences of Eight Spore-Forming Food Isolates of Bacillus cereus Genome sequencing.</title>
        <authorList>
            <person name="Krawcyk A.O."/>
            <person name="de Jong A."/>
            <person name="Eijlander R.T."/>
            <person name="Berendsen E.M."/>
            <person name="Holsappel S."/>
            <person name="Wells-Bennik M."/>
            <person name="Kuipers O.P."/>
        </authorList>
    </citation>
    <scope>NUCLEOTIDE SEQUENCE [LARGE SCALE GENOMIC DNA]</scope>
    <source>
        <strain evidence="3">B4147</strain>
    </source>
</reference>
<proteinExistence type="predicted"/>
<feature type="transmembrane region" description="Helical" evidence="1">
    <location>
        <begin position="63"/>
        <end position="84"/>
    </location>
</feature>
<evidence type="ECO:0000313" key="3">
    <source>
        <dbReference type="Proteomes" id="UP000035350"/>
    </source>
</evidence>
<dbReference type="AlphaFoldDB" id="A0A0G8BTR4"/>
<feature type="transmembrane region" description="Helical" evidence="1">
    <location>
        <begin position="180"/>
        <end position="199"/>
    </location>
</feature>
<sequence>MNAVFRKWKLSLNALNAANTYLDCLVQTKTYLHFLILIIFCIITVYIPFPSFMLNYINELDILMQYIIKSVYFSFPISLVFLFIMRDQRLLFSKKITFQQLKISFFYAFIIYAIMLLFLAVLISFTTFKGTSNPIGNEGITNMLHKTPGIAIQLIGENIMFVSILFFWHKIIRSFKISPIASITASLILSGSSFGLLHLSTYNYNWVQCLTIIGIPAIAQMIFFLIFKNIHTGYILHFNYNLIIILFNYIASI</sequence>
<feature type="transmembrane region" description="Helical" evidence="1">
    <location>
        <begin position="234"/>
        <end position="251"/>
    </location>
</feature>
<organism evidence="2 3">
    <name type="scientific">Bacillus wiedmannii</name>
    <dbReference type="NCBI Taxonomy" id="1890302"/>
    <lineage>
        <taxon>Bacteria</taxon>
        <taxon>Bacillati</taxon>
        <taxon>Bacillota</taxon>
        <taxon>Bacilli</taxon>
        <taxon>Bacillales</taxon>
        <taxon>Bacillaceae</taxon>
        <taxon>Bacillus</taxon>
        <taxon>Bacillus cereus group</taxon>
    </lineage>
</organism>
<accession>A0A0G8BTR4</accession>
<name>A0A0G8BTR4_9BACI</name>
<feature type="transmembrane region" description="Helical" evidence="1">
    <location>
        <begin position="148"/>
        <end position="168"/>
    </location>
</feature>
<protein>
    <recommendedName>
        <fullName evidence="4">CPBP family intramembrane metalloprotease</fullName>
    </recommendedName>
</protein>
<dbReference type="PATRIC" id="fig|1396.433.peg.1049"/>
<dbReference type="EMBL" id="LCYN01000039">
    <property type="protein sequence ID" value="KKZ90915.1"/>
    <property type="molecule type" value="Genomic_DNA"/>
</dbReference>
<reference evidence="2 3" key="1">
    <citation type="journal article" date="2015" name="Genome Announc.">
        <title>Next-Generation Whole-Genome Sequencing of Eight Strains of Bacillus cereus, Isolated from Food.</title>
        <authorList>
            <person name="Krawczyk A.O."/>
            <person name="de Jong A."/>
            <person name="Eijlander R.T."/>
            <person name="Berendsen E.M."/>
            <person name="Holsappel S."/>
            <person name="Wells-Bennik M.H."/>
            <person name="Kuipers O.P."/>
        </authorList>
    </citation>
    <scope>NUCLEOTIDE SEQUENCE [LARGE SCALE GENOMIC DNA]</scope>
    <source>
        <strain evidence="2 3">B4147</strain>
    </source>
</reference>